<evidence type="ECO:0000313" key="4">
    <source>
        <dbReference type="Proteomes" id="UP000612055"/>
    </source>
</evidence>
<proteinExistence type="predicted"/>
<feature type="compositionally biased region" description="Polar residues" evidence="2">
    <location>
        <begin position="280"/>
        <end position="290"/>
    </location>
</feature>
<comment type="caution">
    <text evidence="3">The sequence shown here is derived from an EMBL/GenBank/DDBJ whole genome shotgun (WGS) entry which is preliminary data.</text>
</comment>
<accession>A0A836C2V2</accession>
<feature type="compositionally biased region" description="Low complexity" evidence="2">
    <location>
        <begin position="235"/>
        <end position="274"/>
    </location>
</feature>
<reference evidence="3" key="1">
    <citation type="journal article" date="2020" name="bioRxiv">
        <title>Comparative genomics of Chlamydomonas.</title>
        <authorList>
            <person name="Craig R.J."/>
            <person name="Hasan A.R."/>
            <person name="Ness R.W."/>
            <person name="Keightley P.D."/>
        </authorList>
    </citation>
    <scope>NUCLEOTIDE SEQUENCE</scope>
    <source>
        <strain evidence="3">CCAP 11/70</strain>
    </source>
</reference>
<keyword evidence="4" id="KW-1185">Reference proteome</keyword>
<sequence length="395" mass="41499">MVIKAQHRHDWNMVLPTDPNKYPLECGFTYGVTSRREIWEYLRAVLLAVCRSCPLAFELYWEDGDLGEVSEVGRFDPAKKDIVVSHRGLPTKEEFEQTAAKRAAEAAKRAEQQRLQREQRAAALAQQQQQQQLLMQYMLIQHQQQQAALAASFKVGKKNGKKDKHGSPPASPPLSPAQMLLAQQLQMQMQMPMQMWPQSVPSLAPVAPTKPAQQAPGAAPKSFSGPVGGGGPSGSGPAPMAGAAPSAPRSFTGPFGTGPWAGAPAPLPAAGPGLMPQHLASPSNGRSMSPGNYDRHRWMAGLTSAALAGSQGGALPMGGVGGALPLGNGLGMPLGNGLGMPMNMPMLPMQMAGMPGSPPLMMQAGLGGVMVPGWQGVGTPLVQPQPQAAKGAKGR</sequence>
<dbReference type="Proteomes" id="UP000612055">
    <property type="component" value="Unassembled WGS sequence"/>
</dbReference>
<keyword evidence="1" id="KW-0175">Coiled coil</keyword>
<dbReference type="AlphaFoldDB" id="A0A836C2V2"/>
<protein>
    <submittedName>
        <fullName evidence="3">Uncharacterized protein</fullName>
    </submittedName>
</protein>
<feature type="compositionally biased region" description="Low complexity" evidence="2">
    <location>
        <begin position="202"/>
        <end position="225"/>
    </location>
</feature>
<feature type="coiled-coil region" evidence="1">
    <location>
        <begin position="100"/>
        <end position="128"/>
    </location>
</feature>
<name>A0A836C2V2_9CHLO</name>
<dbReference type="EMBL" id="JAEHOE010000010">
    <property type="protein sequence ID" value="KAG2498416.1"/>
    <property type="molecule type" value="Genomic_DNA"/>
</dbReference>
<evidence type="ECO:0000256" key="2">
    <source>
        <dbReference type="SAM" id="MobiDB-lite"/>
    </source>
</evidence>
<feature type="region of interest" description="Disordered" evidence="2">
    <location>
        <begin position="202"/>
        <end position="292"/>
    </location>
</feature>
<evidence type="ECO:0000313" key="3">
    <source>
        <dbReference type="EMBL" id="KAG2498416.1"/>
    </source>
</evidence>
<feature type="region of interest" description="Disordered" evidence="2">
    <location>
        <begin position="156"/>
        <end position="175"/>
    </location>
</feature>
<organism evidence="3 4">
    <name type="scientific">Edaphochlamys debaryana</name>
    <dbReference type="NCBI Taxonomy" id="47281"/>
    <lineage>
        <taxon>Eukaryota</taxon>
        <taxon>Viridiplantae</taxon>
        <taxon>Chlorophyta</taxon>
        <taxon>core chlorophytes</taxon>
        <taxon>Chlorophyceae</taxon>
        <taxon>CS clade</taxon>
        <taxon>Chlamydomonadales</taxon>
        <taxon>Chlamydomonadales incertae sedis</taxon>
        <taxon>Edaphochlamys</taxon>
    </lineage>
</organism>
<gene>
    <name evidence="3" type="ORF">HYH03_003674</name>
</gene>
<evidence type="ECO:0000256" key="1">
    <source>
        <dbReference type="SAM" id="Coils"/>
    </source>
</evidence>